<dbReference type="PANTHER" id="PTHR31528:SF3">
    <property type="entry name" value="THIAMINE BIOSYNTHESIS PROTEIN HI_0357-RELATED"/>
    <property type="match status" value="1"/>
</dbReference>
<dbReference type="RefSeq" id="WP_199025284.1">
    <property type="nucleotide sequence ID" value="NZ_JAELVR010000008.1"/>
</dbReference>
<reference evidence="3" key="1">
    <citation type="submission" date="2020-12" db="EMBL/GenBank/DDBJ databases">
        <title>Sedimentitalea sp. nov., isolated from sand in Incheon.</title>
        <authorList>
            <person name="Kim W."/>
        </authorList>
    </citation>
    <scope>NUCLEOTIDE SEQUENCE</scope>
    <source>
        <strain evidence="3">CAU 1593</strain>
    </source>
</reference>
<dbReference type="SUPFAM" id="SSF53850">
    <property type="entry name" value="Periplasmic binding protein-like II"/>
    <property type="match status" value="1"/>
</dbReference>
<dbReference type="Pfam" id="PF09084">
    <property type="entry name" value="NMT1"/>
    <property type="match status" value="1"/>
</dbReference>
<proteinExistence type="predicted"/>
<accession>A0A8J7IT75</accession>
<keyword evidence="4" id="KW-1185">Reference proteome</keyword>
<dbReference type="InterPro" id="IPR027939">
    <property type="entry name" value="NMT1/THI5"/>
</dbReference>
<feature type="domain" description="SsuA/THI5-like" evidence="2">
    <location>
        <begin position="39"/>
        <end position="237"/>
    </location>
</feature>
<evidence type="ECO:0000256" key="1">
    <source>
        <dbReference type="SAM" id="SignalP"/>
    </source>
</evidence>
<evidence type="ECO:0000313" key="4">
    <source>
        <dbReference type="Proteomes" id="UP000619079"/>
    </source>
</evidence>
<dbReference type="PANTHER" id="PTHR31528">
    <property type="entry name" value="4-AMINO-5-HYDROXYMETHYL-2-METHYLPYRIMIDINE PHOSPHATE SYNTHASE THI11-RELATED"/>
    <property type="match status" value="1"/>
</dbReference>
<dbReference type="GO" id="GO:0009228">
    <property type="term" value="P:thiamine biosynthetic process"/>
    <property type="evidence" value="ECO:0007669"/>
    <property type="project" value="InterPro"/>
</dbReference>
<dbReference type="Gene3D" id="3.40.190.10">
    <property type="entry name" value="Periplasmic binding protein-like II"/>
    <property type="match status" value="2"/>
</dbReference>
<feature type="signal peptide" evidence="1">
    <location>
        <begin position="1"/>
        <end position="24"/>
    </location>
</feature>
<organism evidence="3 4">
    <name type="scientific">Sedimentitalea arenosa</name>
    <dbReference type="NCBI Taxonomy" id="2798803"/>
    <lineage>
        <taxon>Bacteria</taxon>
        <taxon>Pseudomonadati</taxon>
        <taxon>Pseudomonadota</taxon>
        <taxon>Alphaproteobacteria</taxon>
        <taxon>Rhodobacterales</taxon>
        <taxon>Paracoccaceae</taxon>
        <taxon>Sedimentitalea</taxon>
    </lineage>
</organism>
<feature type="chain" id="PRO_5035195304" evidence="1">
    <location>
        <begin position="25"/>
        <end position="338"/>
    </location>
</feature>
<evidence type="ECO:0000259" key="2">
    <source>
        <dbReference type="Pfam" id="PF09084"/>
    </source>
</evidence>
<dbReference type="InterPro" id="IPR015168">
    <property type="entry name" value="SsuA/THI5"/>
</dbReference>
<dbReference type="EMBL" id="JAELVR010000008">
    <property type="protein sequence ID" value="MBJ6372406.1"/>
    <property type="molecule type" value="Genomic_DNA"/>
</dbReference>
<comment type="caution">
    <text evidence="3">The sequence shown here is derived from an EMBL/GenBank/DDBJ whole genome shotgun (WGS) entry which is preliminary data.</text>
</comment>
<dbReference type="AlphaFoldDB" id="A0A8J7IT75"/>
<gene>
    <name evidence="3" type="ORF">JF290_12790</name>
</gene>
<protein>
    <submittedName>
        <fullName evidence="3">ABC transporter substrate-binding protein</fullName>
    </submittedName>
</protein>
<dbReference type="Proteomes" id="UP000619079">
    <property type="component" value="Unassembled WGS sequence"/>
</dbReference>
<keyword evidence="1" id="KW-0732">Signal</keyword>
<sequence>MRYTRIMGALTVAGAMLASGAAWANDKIVMGTNWLAQGGHGGFYQALADGTYEKYGLEVEIRPGGPQVNNRPMLAAGRLDFLMAGNLLLSFDNVRNGIPTTVVAAFFQRDPQALMAHKGKYADFADLTNAPTVLVSKDGQFSFWQWLVDAHSFRNEQLRPYGFNLAQFLGDEALVQQAYGTAEPIYAKNEGAEVDTFLLADQGWNTYSTTIETRRELVEENPDLVQRFVNASIEGWYTYLYGDRTAAYEAIMAANPEMTVEKLDKEMAQFDALGIIDVGDALEMGIGAMTEERIDAFHDLAVSSGIIDEGAVDLSLVAVTDFVNKGHGLDIKARLTGE</sequence>
<evidence type="ECO:0000313" key="3">
    <source>
        <dbReference type="EMBL" id="MBJ6372406.1"/>
    </source>
</evidence>
<name>A0A8J7IT75_9RHOB</name>